<dbReference type="STRING" id="53346.A5802_000010"/>
<sequence>MTKYYWFLLLLPFLLVGGAKTCIAQTQEMVQLIVHTTQPSSDKQTESHKASFAVYDVTKSFYQLRKKGFTVEETQQIIARQGTSAGSFLMEKLVKSNNDGEDVAIFDLRESTNQIGNVYLVNETTHIADAFVGSQNVVVVLPLYDSYDHPQKAIHLYPKMNQEPSAIVFEKKLVEEKNTYSIGEKIYYQLDIQFPNGIATEETCVVTDSATKELELLTESLKVHSEEKHLENLTFHSHSQGFSIAFNGQDLQDLAGKTVRINYQMRLRQDAIADQSIINQATLDIGTASLSRSTRIRTGGKWFQKVTTDKEQQVLEDAMFMIKNQQEEYLHLKDGKYCWKKRARDAITLTSDRNGLFSINGLADGEYLLEEIKAPKGYKRNPYAVSFVVKSMSYAINGQPSEPLKITNQKQETSFLFPKTTDEKISVGMIGGISIIGSFIIYQKNRSKEE</sequence>
<name>A0A1V2UCC9_ENTMU</name>
<organism evidence="5 6">
    <name type="scientific">Enterococcus mundtii</name>
    <dbReference type="NCBI Taxonomy" id="53346"/>
    <lineage>
        <taxon>Bacteria</taxon>
        <taxon>Bacillati</taxon>
        <taxon>Bacillota</taxon>
        <taxon>Bacilli</taxon>
        <taxon>Lactobacillales</taxon>
        <taxon>Enterococcaceae</taxon>
        <taxon>Enterococcus</taxon>
    </lineage>
</organism>
<dbReference type="SUPFAM" id="SSF49478">
    <property type="entry name" value="Cna protein B-type domain"/>
    <property type="match status" value="1"/>
</dbReference>
<dbReference type="InterPro" id="IPR041033">
    <property type="entry name" value="SpaA_PFL_dom_1"/>
</dbReference>
<dbReference type="EMBL" id="MSTR01000020">
    <property type="protein sequence ID" value="ONN40580.1"/>
    <property type="molecule type" value="Genomic_DNA"/>
</dbReference>
<dbReference type="Pfam" id="PF17802">
    <property type="entry name" value="SpaA"/>
    <property type="match status" value="1"/>
</dbReference>
<dbReference type="AlphaFoldDB" id="A0A1V2UCC9"/>
<evidence type="ECO:0000313" key="6">
    <source>
        <dbReference type="Proteomes" id="UP000189299"/>
    </source>
</evidence>
<dbReference type="Gene3D" id="2.60.40.10">
    <property type="entry name" value="Immunoglobulins"/>
    <property type="match status" value="2"/>
</dbReference>
<evidence type="ECO:0008006" key="7">
    <source>
        <dbReference type="Google" id="ProtNLM"/>
    </source>
</evidence>
<dbReference type="Gene3D" id="2.60.40.740">
    <property type="match status" value="1"/>
</dbReference>
<dbReference type="OrthoDB" id="3263741at2"/>
<dbReference type="NCBIfam" id="TIGR04226">
    <property type="entry name" value="RrgB_K2N_iso_D2"/>
    <property type="match status" value="1"/>
</dbReference>
<dbReference type="InterPro" id="IPR026466">
    <property type="entry name" value="Fim_isopep_form_D2_dom"/>
</dbReference>
<keyword evidence="1" id="KW-0812">Transmembrane</keyword>
<feature type="chain" id="PRO_5038508037" description="Isopeptide-forming domain-containing fimbrial protein" evidence="2">
    <location>
        <begin position="25"/>
        <end position="450"/>
    </location>
</feature>
<evidence type="ECO:0000313" key="5">
    <source>
        <dbReference type="EMBL" id="ONN40580.1"/>
    </source>
</evidence>
<feature type="domain" description="Gram-positive pilin subunit D1 N-terminal" evidence="3">
    <location>
        <begin position="44"/>
        <end position="159"/>
    </location>
</feature>
<feature type="signal peptide" evidence="2">
    <location>
        <begin position="1"/>
        <end position="24"/>
    </location>
</feature>
<dbReference type="InterPro" id="IPR032364">
    <property type="entry name" value="GramPos_pilinD1_N"/>
</dbReference>
<dbReference type="Pfam" id="PF16555">
    <property type="entry name" value="GramPos_pilinD1"/>
    <property type="match status" value="1"/>
</dbReference>
<accession>A0A1V2UCC9</accession>
<reference evidence="5 6" key="1">
    <citation type="submission" date="2016-12" db="EMBL/GenBank/DDBJ databases">
        <authorList>
            <person name="Song W.-J."/>
            <person name="Kurnit D.M."/>
        </authorList>
    </citation>
    <scope>NUCLEOTIDE SEQUENCE [LARGE SCALE GENOMIC DNA]</scope>
    <source>
        <strain evidence="5 6">CGB1038-1_S1</strain>
    </source>
</reference>
<dbReference type="Proteomes" id="UP000189299">
    <property type="component" value="Unassembled WGS sequence"/>
</dbReference>
<keyword evidence="1" id="KW-1133">Transmembrane helix</keyword>
<comment type="caution">
    <text evidence="5">The sequence shown here is derived from an EMBL/GenBank/DDBJ whole genome shotgun (WGS) entry which is preliminary data.</text>
</comment>
<feature type="domain" description="SpaA-like prealbumin fold" evidence="4">
    <location>
        <begin position="308"/>
        <end position="391"/>
    </location>
</feature>
<evidence type="ECO:0000256" key="1">
    <source>
        <dbReference type="SAM" id="Phobius"/>
    </source>
</evidence>
<dbReference type="InterPro" id="IPR013783">
    <property type="entry name" value="Ig-like_fold"/>
</dbReference>
<evidence type="ECO:0000259" key="4">
    <source>
        <dbReference type="Pfam" id="PF17802"/>
    </source>
</evidence>
<evidence type="ECO:0000259" key="3">
    <source>
        <dbReference type="Pfam" id="PF16555"/>
    </source>
</evidence>
<evidence type="ECO:0000256" key="2">
    <source>
        <dbReference type="SAM" id="SignalP"/>
    </source>
</evidence>
<dbReference type="RefSeq" id="WP_077152074.1">
    <property type="nucleotide sequence ID" value="NZ_CABMMO010000020.1"/>
</dbReference>
<proteinExistence type="predicted"/>
<gene>
    <name evidence="5" type="ORF">BTN92_14930</name>
</gene>
<keyword evidence="1" id="KW-0472">Membrane</keyword>
<feature type="transmembrane region" description="Helical" evidence="1">
    <location>
        <begin position="425"/>
        <end position="442"/>
    </location>
</feature>
<keyword evidence="2" id="KW-0732">Signal</keyword>
<protein>
    <recommendedName>
        <fullName evidence="7">Isopeptide-forming domain-containing fimbrial protein</fullName>
    </recommendedName>
</protein>